<dbReference type="CDD" id="cd00947">
    <property type="entry name" value="TBP_aldolase_IIB"/>
    <property type="match status" value="1"/>
</dbReference>
<protein>
    <submittedName>
        <fullName evidence="4">Class II fructose-bisphosphate aldolase</fullName>
    </submittedName>
</protein>
<keyword evidence="5" id="KW-1185">Reference proteome</keyword>
<feature type="binding site" evidence="2">
    <location>
        <begin position="229"/>
        <end position="232"/>
    </location>
    <ligand>
        <name>dihydroxyacetone phosphate</name>
        <dbReference type="ChEBI" id="CHEBI:57642"/>
    </ligand>
</feature>
<proteinExistence type="predicted"/>
<evidence type="ECO:0000256" key="3">
    <source>
        <dbReference type="PIRSR" id="PIRSR001359-3"/>
    </source>
</evidence>
<evidence type="ECO:0000256" key="2">
    <source>
        <dbReference type="PIRSR" id="PIRSR001359-2"/>
    </source>
</evidence>
<dbReference type="PIRSF" id="PIRSF001359">
    <property type="entry name" value="F_bP_aldolase_II"/>
    <property type="match status" value="1"/>
</dbReference>
<evidence type="ECO:0000256" key="1">
    <source>
        <dbReference type="PIRSR" id="PIRSR001359-1"/>
    </source>
</evidence>
<feature type="binding site" evidence="2">
    <location>
        <position position="180"/>
    </location>
    <ligand>
        <name>dihydroxyacetone phosphate</name>
        <dbReference type="ChEBI" id="CHEBI:57642"/>
    </ligand>
</feature>
<feature type="binding site" evidence="3">
    <location>
        <position position="82"/>
    </location>
    <ligand>
        <name>Zn(2+)</name>
        <dbReference type="ChEBI" id="CHEBI:29105"/>
        <label>1</label>
        <note>catalytic</note>
    </ligand>
</feature>
<dbReference type="PANTHER" id="PTHR30304:SF0">
    <property type="entry name" value="D-TAGATOSE-1,6-BISPHOSPHATE ALDOLASE SUBUNIT GATY-RELATED"/>
    <property type="match status" value="1"/>
</dbReference>
<dbReference type="Gene3D" id="3.20.20.70">
    <property type="entry name" value="Aldolase class I"/>
    <property type="match status" value="1"/>
</dbReference>
<keyword evidence="3" id="KW-0862">Zinc</keyword>
<evidence type="ECO:0000313" key="4">
    <source>
        <dbReference type="EMBL" id="MBR0598604.1"/>
    </source>
</evidence>
<dbReference type="InterPro" id="IPR050246">
    <property type="entry name" value="Class_II_FBP_aldolase"/>
</dbReference>
<dbReference type="GO" id="GO:0008270">
    <property type="term" value="F:zinc ion binding"/>
    <property type="evidence" value="ECO:0007669"/>
    <property type="project" value="InterPro"/>
</dbReference>
<reference evidence="4" key="2">
    <citation type="submission" date="2021-04" db="EMBL/GenBank/DDBJ databases">
        <authorList>
            <person name="Liu J."/>
        </authorList>
    </citation>
    <scope>NUCLEOTIDE SEQUENCE</scope>
    <source>
        <strain evidence="4">BAD-6</strain>
    </source>
</reference>
<dbReference type="GO" id="GO:0005975">
    <property type="term" value="P:carbohydrate metabolic process"/>
    <property type="evidence" value="ECO:0007669"/>
    <property type="project" value="InterPro"/>
</dbReference>
<feature type="active site" description="Proton donor" evidence="1">
    <location>
        <position position="81"/>
    </location>
</feature>
<feature type="binding site" evidence="3">
    <location>
        <position position="133"/>
    </location>
    <ligand>
        <name>Zn(2+)</name>
        <dbReference type="ChEBI" id="CHEBI:29105"/>
        <label>2</label>
    </ligand>
</feature>
<sequence length="278" mass="30137">MLVNTIELLREAKRSKCAIPAINVFNLAGIKGAIAAAEASNCPLIVSLAEVHIEAMEIEEIAYIFRYYAERVPQKIALHFDHGLTPAYIKRAIDAGFTSVMIDGSSLGYEENVKVCREIVAYAHMKNVSVEGEIGHVGEGESYLDPEKDDSQLTTVEDAVSFALETGLDSLAVSIGTAHGAYAGVPELDFNRLHNIAANVSIPLVLHGGSGSGDENLNKCVRTGIVKVNIFTDTKVAAKKRIESVGGDYYKDYFSAIEGIKSCVLHYYKVFETAKGNF</sequence>
<feature type="binding site" evidence="2">
    <location>
        <begin position="208"/>
        <end position="210"/>
    </location>
    <ligand>
        <name>dihydroxyacetone phosphate</name>
        <dbReference type="ChEBI" id="CHEBI:57642"/>
    </ligand>
</feature>
<dbReference type="NCBIfam" id="TIGR00167">
    <property type="entry name" value="cbbA"/>
    <property type="match status" value="1"/>
</dbReference>
<dbReference type="InterPro" id="IPR013785">
    <property type="entry name" value="Aldolase_TIM"/>
</dbReference>
<feature type="binding site" evidence="3">
    <location>
        <position position="207"/>
    </location>
    <ligand>
        <name>Zn(2+)</name>
        <dbReference type="ChEBI" id="CHEBI:29105"/>
        <label>1</label>
        <note>catalytic</note>
    </ligand>
</feature>
<dbReference type="GO" id="GO:0016832">
    <property type="term" value="F:aldehyde-lyase activity"/>
    <property type="evidence" value="ECO:0007669"/>
    <property type="project" value="InterPro"/>
</dbReference>
<dbReference type="AlphaFoldDB" id="A0A8J7W0L9"/>
<dbReference type="InterPro" id="IPR000771">
    <property type="entry name" value="FBA_II"/>
</dbReference>
<accession>A0A8J7W0L9</accession>
<gene>
    <name evidence="4" type="ORF">KCX82_12005</name>
</gene>
<keyword evidence="3" id="KW-0479">Metal-binding</keyword>
<comment type="cofactor">
    <cofactor evidence="3">
        <name>Zn(2+)</name>
        <dbReference type="ChEBI" id="CHEBI:29105"/>
    </cofactor>
    <text evidence="3">Binds 2 Zn(2+) ions per subunit. One is catalytic and the other provides a structural contribution.</text>
</comment>
<organism evidence="4 5">
    <name type="scientific">Sinanaerobacter chloroacetimidivorans</name>
    <dbReference type="NCBI Taxonomy" id="2818044"/>
    <lineage>
        <taxon>Bacteria</taxon>
        <taxon>Bacillati</taxon>
        <taxon>Bacillota</taxon>
        <taxon>Clostridia</taxon>
        <taxon>Peptostreptococcales</taxon>
        <taxon>Anaerovoracaceae</taxon>
        <taxon>Sinanaerobacter</taxon>
    </lineage>
</organism>
<dbReference type="PANTHER" id="PTHR30304">
    <property type="entry name" value="D-TAGATOSE-1,6-BISPHOSPHATE ALDOLASE"/>
    <property type="match status" value="1"/>
</dbReference>
<dbReference type="Proteomes" id="UP000675664">
    <property type="component" value="Unassembled WGS sequence"/>
</dbReference>
<evidence type="ECO:0000313" key="5">
    <source>
        <dbReference type="Proteomes" id="UP000675664"/>
    </source>
</evidence>
<reference evidence="4" key="1">
    <citation type="submission" date="2021-04" db="EMBL/GenBank/DDBJ databases">
        <title>Sinoanaerobacter chloroacetimidivorans sp. nov., an obligate anaerobic bacterium isolated from anaerobic sludge.</title>
        <authorList>
            <person name="Bao Y."/>
        </authorList>
    </citation>
    <scope>NUCLEOTIDE SEQUENCE</scope>
    <source>
        <strain evidence="4">BAD-6</strain>
    </source>
</reference>
<dbReference type="Pfam" id="PF01116">
    <property type="entry name" value="F_bP_aldolase"/>
    <property type="match status" value="1"/>
</dbReference>
<comment type="caution">
    <text evidence="4">The sequence shown here is derived from an EMBL/GenBank/DDBJ whole genome shotgun (WGS) entry which is preliminary data.</text>
</comment>
<dbReference type="EMBL" id="JAGSND010000007">
    <property type="protein sequence ID" value="MBR0598604.1"/>
    <property type="molecule type" value="Genomic_DNA"/>
</dbReference>
<name>A0A8J7W0L9_9FIRM</name>
<dbReference type="SUPFAM" id="SSF51569">
    <property type="entry name" value="Aldolase"/>
    <property type="match status" value="1"/>
</dbReference>
<dbReference type="RefSeq" id="WP_227018726.1">
    <property type="nucleotide sequence ID" value="NZ_JAGSND010000007.1"/>
</dbReference>
<feature type="binding site" evidence="3">
    <location>
        <position position="179"/>
    </location>
    <ligand>
        <name>Zn(2+)</name>
        <dbReference type="ChEBI" id="CHEBI:29105"/>
        <label>1</label>
        <note>catalytic</note>
    </ligand>
</feature>
<feature type="binding site" evidence="3">
    <location>
        <position position="103"/>
    </location>
    <ligand>
        <name>Zn(2+)</name>
        <dbReference type="ChEBI" id="CHEBI:29105"/>
        <label>2</label>
    </ligand>
</feature>